<evidence type="ECO:0000256" key="1">
    <source>
        <dbReference type="SAM" id="SignalP"/>
    </source>
</evidence>
<evidence type="ECO:0000313" key="3">
    <source>
        <dbReference type="Proteomes" id="UP001153712"/>
    </source>
</evidence>
<gene>
    <name evidence="2" type="ORF">PHYEVI_LOCUS9951</name>
</gene>
<feature type="chain" id="PRO_5040479344" evidence="1">
    <location>
        <begin position="20"/>
        <end position="272"/>
    </location>
</feature>
<dbReference type="Proteomes" id="UP001153712">
    <property type="component" value="Chromosome 7"/>
</dbReference>
<proteinExistence type="predicted"/>
<keyword evidence="1" id="KW-0732">Signal</keyword>
<reference evidence="2" key="1">
    <citation type="submission" date="2022-01" db="EMBL/GenBank/DDBJ databases">
        <authorList>
            <person name="King R."/>
        </authorList>
    </citation>
    <scope>NUCLEOTIDE SEQUENCE</scope>
</reference>
<accession>A0A9N9TVK2</accession>
<protein>
    <submittedName>
        <fullName evidence="2">Uncharacterized protein</fullName>
    </submittedName>
</protein>
<name>A0A9N9TVK2_PHYSR</name>
<organism evidence="2 3">
    <name type="scientific">Phyllotreta striolata</name>
    <name type="common">Striped flea beetle</name>
    <name type="synonym">Crioceris striolata</name>
    <dbReference type="NCBI Taxonomy" id="444603"/>
    <lineage>
        <taxon>Eukaryota</taxon>
        <taxon>Metazoa</taxon>
        <taxon>Ecdysozoa</taxon>
        <taxon>Arthropoda</taxon>
        <taxon>Hexapoda</taxon>
        <taxon>Insecta</taxon>
        <taxon>Pterygota</taxon>
        <taxon>Neoptera</taxon>
        <taxon>Endopterygota</taxon>
        <taxon>Coleoptera</taxon>
        <taxon>Polyphaga</taxon>
        <taxon>Cucujiformia</taxon>
        <taxon>Chrysomeloidea</taxon>
        <taxon>Chrysomelidae</taxon>
        <taxon>Galerucinae</taxon>
        <taxon>Alticini</taxon>
        <taxon>Phyllotreta</taxon>
    </lineage>
</organism>
<dbReference type="EMBL" id="OU900100">
    <property type="protein sequence ID" value="CAG9863667.1"/>
    <property type="molecule type" value="Genomic_DNA"/>
</dbReference>
<keyword evidence="3" id="KW-1185">Reference proteome</keyword>
<sequence length="272" mass="29591">MRITMKMLILFIINVISSSLTVEGDKNIVEGPSAMTKIVGSNGSVNESKVNGAKILLEKTSSLIAAPGASTVKVKEADAVTPATAADPHKGAKVLLHVPKSPDVLQNYPPLITTDDIPHTPKAENKAIPLMSNIVPHFPVLETKPVVRGYMERQQKFKAYPMTKACPMTPVVQKIAGGESTVADDTKIMSILAPIMAKEDRPVKKTKHTRPNPSAGHPEVQARAIETELTHVLTDEYLNHALLPIIAYHPVPCIETERYDAKNKQVIIHRGD</sequence>
<dbReference type="AlphaFoldDB" id="A0A9N9TVK2"/>
<evidence type="ECO:0000313" key="2">
    <source>
        <dbReference type="EMBL" id="CAG9863667.1"/>
    </source>
</evidence>
<feature type="signal peptide" evidence="1">
    <location>
        <begin position="1"/>
        <end position="19"/>
    </location>
</feature>